<comment type="caution">
    <text evidence="2">The sequence shown here is derived from an EMBL/GenBank/DDBJ whole genome shotgun (WGS) entry which is preliminary data.</text>
</comment>
<reference evidence="2" key="1">
    <citation type="submission" date="2020-05" db="EMBL/GenBank/DDBJ databases">
        <title>WGS assembly of Panicum virgatum.</title>
        <authorList>
            <person name="Lovell J.T."/>
            <person name="Jenkins J."/>
            <person name="Shu S."/>
            <person name="Juenger T.E."/>
            <person name="Schmutz J."/>
        </authorList>
    </citation>
    <scope>NUCLEOTIDE SEQUENCE</scope>
    <source>
        <strain evidence="2">AP13</strain>
    </source>
</reference>
<feature type="compositionally biased region" description="Basic residues" evidence="1">
    <location>
        <begin position="63"/>
        <end position="74"/>
    </location>
</feature>
<dbReference type="AlphaFoldDB" id="A0A8T0PQH3"/>
<feature type="region of interest" description="Disordered" evidence="1">
    <location>
        <begin position="1"/>
        <end position="124"/>
    </location>
</feature>
<proteinExistence type="predicted"/>
<feature type="compositionally biased region" description="Basic and acidic residues" evidence="1">
    <location>
        <begin position="1"/>
        <end position="12"/>
    </location>
</feature>
<dbReference type="Proteomes" id="UP000823388">
    <property type="component" value="Chromosome 8K"/>
</dbReference>
<organism evidence="2 3">
    <name type="scientific">Panicum virgatum</name>
    <name type="common">Blackwell switchgrass</name>
    <dbReference type="NCBI Taxonomy" id="38727"/>
    <lineage>
        <taxon>Eukaryota</taxon>
        <taxon>Viridiplantae</taxon>
        <taxon>Streptophyta</taxon>
        <taxon>Embryophyta</taxon>
        <taxon>Tracheophyta</taxon>
        <taxon>Spermatophyta</taxon>
        <taxon>Magnoliopsida</taxon>
        <taxon>Liliopsida</taxon>
        <taxon>Poales</taxon>
        <taxon>Poaceae</taxon>
        <taxon>PACMAD clade</taxon>
        <taxon>Panicoideae</taxon>
        <taxon>Panicodae</taxon>
        <taxon>Paniceae</taxon>
        <taxon>Panicinae</taxon>
        <taxon>Panicum</taxon>
        <taxon>Panicum sect. Hiantes</taxon>
    </lineage>
</organism>
<evidence type="ECO:0000256" key="1">
    <source>
        <dbReference type="SAM" id="MobiDB-lite"/>
    </source>
</evidence>
<feature type="compositionally biased region" description="Acidic residues" evidence="1">
    <location>
        <begin position="107"/>
        <end position="116"/>
    </location>
</feature>
<sequence length="200" mass="22174">MLARRPGKDHESPSPPPPNRSGERRSVTPPPSMVCRKRSEHARLQPRDKDGKFCSTSPSLGGRVKHSARAKARRAPLSSGGVGRTGGRKSESDGNSDVVAIPVVVLDDSDSGDDGDSVSGDDHDSDLMEAQAMRKEFEVFKKEAKQKYNLAIQQRDEALAQRDEARMQCGVLEFDVEFLRTRIRMAGYRIQELQEKQGKK</sequence>
<evidence type="ECO:0000313" key="2">
    <source>
        <dbReference type="EMBL" id="KAG2562799.1"/>
    </source>
</evidence>
<evidence type="ECO:0000313" key="3">
    <source>
        <dbReference type="Proteomes" id="UP000823388"/>
    </source>
</evidence>
<keyword evidence="3" id="KW-1185">Reference proteome</keyword>
<feature type="compositionally biased region" description="Basic and acidic residues" evidence="1">
    <location>
        <begin position="41"/>
        <end position="52"/>
    </location>
</feature>
<accession>A0A8T0PQH3</accession>
<dbReference type="EMBL" id="CM029051">
    <property type="protein sequence ID" value="KAG2562799.1"/>
    <property type="molecule type" value="Genomic_DNA"/>
</dbReference>
<gene>
    <name evidence="2" type="ORF">PVAP13_8KG266587</name>
</gene>
<name>A0A8T0PQH3_PANVG</name>
<protein>
    <submittedName>
        <fullName evidence="2">Uncharacterized protein</fullName>
    </submittedName>
</protein>